<dbReference type="GO" id="GO:0006396">
    <property type="term" value="P:RNA processing"/>
    <property type="evidence" value="ECO:0007669"/>
    <property type="project" value="InterPro"/>
</dbReference>
<keyword evidence="4 11" id="KW-0547">Nucleotide-binding</keyword>
<evidence type="ECO:0000313" key="15">
    <source>
        <dbReference type="Proteomes" id="UP000070427"/>
    </source>
</evidence>
<keyword evidence="7 12" id="KW-0464">Manganese</keyword>
<dbReference type="EC" id="6.5.1.-" evidence="13"/>
<comment type="cofactor">
    <cofactor evidence="12 13">
        <name>Mn(2+)</name>
        <dbReference type="ChEBI" id="CHEBI:29035"/>
    </cofactor>
    <text evidence="12 13">Binds 2 manganese ions per subunit.</text>
</comment>
<comment type="subunit">
    <text evidence="13">Monomer.</text>
</comment>
<evidence type="ECO:0000256" key="12">
    <source>
        <dbReference type="PIRSR" id="PIRSR601233-3"/>
    </source>
</evidence>
<keyword evidence="15" id="KW-1185">Reference proteome</keyword>
<dbReference type="STRING" id="520764.AN618_06760"/>
<evidence type="ECO:0000256" key="10">
    <source>
        <dbReference type="PIRSR" id="PIRSR601233-1"/>
    </source>
</evidence>
<dbReference type="Gene3D" id="3.90.1860.10">
    <property type="entry name" value="tRNA-splicing ligase RtcB"/>
    <property type="match status" value="1"/>
</dbReference>
<keyword evidence="5" id="KW-0692">RNA repair</keyword>
<feature type="binding site" evidence="12">
    <location>
        <position position="327"/>
    </location>
    <ligand>
        <name>Mn(2+)</name>
        <dbReference type="ChEBI" id="CHEBI:29035"/>
        <label>2</label>
    </ligand>
</feature>
<evidence type="ECO:0000256" key="4">
    <source>
        <dbReference type="ARBA" id="ARBA00022741"/>
    </source>
</evidence>
<dbReference type="OrthoDB" id="9802323at2"/>
<evidence type="ECO:0000256" key="1">
    <source>
        <dbReference type="ARBA" id="ARBA00008071"/>
    </source>
</evidence>
<keyword evidence="3 12" id="KW-0479">Metal-binding</keyword>
<comment type="similarity">
    <text evidence="1 13">Belongs to the RtcB family.</text>
</comment>
<dbReference type="PANTHER" id="PTHR11118">
    <property type="entry name" value="RNA-SPLICING LIGASE RTCB HOMOLOG"/>
    <property type="match status" value="1"/>
</dbReference>
<dbReference type="InterPro" id="IPR001233">
    <property type="entry name" value="RtcB"/>
</dbReference>
<comment type="caution">
    <text evidence="14">The sequence shown here is derived from an EMBL/GenBank/DDBJ whole genome shotgun (WGS) entry which is preliminary data.</text>
</comment>
<feature type="binding site" evidence="12">
    <location>
        <position position="93"/>
    </location>
    <ligand>
        <name>Mn(2+)</name>
        <dbReference type="ChEBI" id="CHEBI:29035"/>
        <label>1</label>
    </ligand>
</feature>
<evidence type="ECO:0000256" key="3">
    <source>
        <dbReference type="ARBA" id="ARBA00022723"/>
    </source>
</evidence>
<name>A0A140LBY2_9FIRM</name>
<dbReference type="PANTHER" id="PTHR11118:SF1">
    <property type="entry name" value="RNA-SPLICING LIGASE RTCB HOMOLOG"/>
    <property type="match status" value="1"/>
</dbReference>
<feature type="binding site" evidence="11">
    <location>
        <position position="471"/>
    </location>
    <ligand>
        <name>GMP</name>
        <dbReference type="ChEBI" id="CHEBI:58115"/>
    </ligand>
</feature>
<dbReference type="InterPro" id="IPR036025">
    <property type="entry name" value="RtcB-like_sf"/>
</dbReference>
<feature type="binding site" evidence="12">
    <location>
        <position position="233"/>
    </location>
    <ligand>
        <name>Mn(2+)</name>
        <dbReference type="ChEBI" id="CHEBI:29035"/>
        <label>2</label>
    </ligand>
</feature>
<feature type="binding site" evidence="11">
    <location>
        <begin position="201"/>
        <end position="205"/>
    </location>
    <ligand>
        <name>GMP</name>
        <dbReference type="ChEBI" id="CHEBI:58115"/>
    </ligand>
</feature>
<dbReference type="GO" id="GO:0046872">
    <property type="term" value="F:metal ion binding"/>
    <property type="evidence" value="ECO:0007669"/>
    <property type="project" value="UniProtKB-UniRule"/>
</dbReference>
<dbReference type="GO" id="GO:0005525">
    <property type="term" value="F:GTP binding"/>
    <property type="evidence" value="ECO:0007669"/>
    <property type="project" value="UniProtKB-KW"/>
</dbReference>
<dbReference type="PATRIC" id="fig|520764.3.peg.702"/>
<evidence type="ECO:0000313" key="14">
    <source>
        <dbReference type="EMBL" id="KXG78057.1"/>
    </source>
</evidence>
<feature type="binding site" evidence="11">
    <location>
        <begin position="372"/>
        <end position="375"/>
    </location>
    <ligand>
        <name>GMP</name>
        <dbReference type="ChEBI" id="CHEBI:58115"/>
    </ligand>
</feature>
<feature type="binding site" evidence="11">
    <location>
        <begin position="327"/>
        <end position="328"/>
    </location>
    <ligand>
        <name>GMP</name>
        <dbReference type="ChEBI" id="CHEBI:58115"/>
    </ligand>
</feature>
<dbReference type="EMBL" id="LOED01000005">
    <property type="protein sequence ID" value="KXG78057.1"/>
    <property type="molecule type" value="Genomic_DNA"/>
</dbReference>
<dbReference type="SUPFAM" id="SSF103365">
    <property type="entry name" value="Hypothetical protein PH1602"/>
    <property type="match status" value="1"/>
</dbReference>
<evidence type="ECO:0000256" key="9">
    <source>
        <dbReference type="ARBA" id="ARBA00049514"/>
    </source>
</evidence>
<feature type="active site" description="GMP-histidine intermediate" evidence="10">
    <location>
        <position position="397"/>
    </location>
</feature>
<dbReference type="Pfam" id="PF01139">
    <property type="entry name" value="RtcB"/>
    <property type="match status" value="1"/>
</dbReference>
<dbReference type="FunFam" id="3.90.1860.10:FF:000001">
    <property type="entry name" value="tRNA-splicing ligase RtcB homolog"/>
    <property type="match status" value="1"/>
</dbReference>
<evidence type="ECO:0000256" key="2">
    <source>
        <dbReference type="ARBA" id="ARBA00022598"/>
    </source>
</evidence>
<sequence length="477" mass="52124">MKEKLRLVSTNCYSFTNSETKVEINVYLSPRLFQDFAEDEAINQLFNASLLPGVVSPVIGMPDIHTGFGLPIGGVMATDYEKGVVSAGAVGMDINCGVRLLTTKIDAGEVNKEKMSKILDLISSRVPSGVGKSSAVKSLRRPDLEAIATLGVEYFVMAGYGRKEDLERIEDRGCIQGGDAKAVPKAARERADQLATIGGGNHFIEIGRVSKVFDEELASRFGLFKNMVYVLIHTGSRGLGHQICTDYSRIMWEHSEKNGTRAPVKGLSCAPIFSEDGQNYLKAMACAANYAFCNRQLITHFVREAFVEVLKKPESELGLDLLYDVAHNIAKKEKHGKRWLLVHRKGATRALPAGHGDNPLCYRETGHPAIIPGSMGTASYVLVGLPEIHRTFCSVNHGAGRVMSRRRAKSEFTKEELLEQTKNVVIASSNLKALLDEAPLAYKDIDEVVFTLVDAGLTKPVVKLKPMGVLKGEGEES</sequence>
<reference evidence="14 15" key="1">
    <citation type="submission" date="2015-12" db="EMBL/GenBank/DDBJ databases">
        <title>Draft genome sequnece of Fervidicola ferrireducens strain Y170.</title>
        <authorList>
            <person name="Patel B.K."/>
        </authorList>
    </citation>
    <scope>NUCLEOTIDE SEQUENCE [LARGE SCALE GENOMIC DNA]</scope>
    <source>
        <strain evidence="14 15">Y170</strain>
    </source>
</reference>
<dbReference type="InParanoid" id="A0A140LBY2"/>
<organism evidence="14 15">
    <name type="scientific">Fervidicola ferrireducens</name>
    <dbReference type="NCBI Taxonomy" id="520764"/>
    <lineage>
        <taxon>Bacteria</taxon>
        <taxon>Bacillati</taxon>
        <taxon>Bacillota</taxon>
        <taxon>Clostridia</taxon>
        <taxon>Thermosediminibacterales</taxon>
        <taxon>Thermosediminibacteraceae</taxon>
        <taxon>Fervidicola</taxon>
    </lineage>
</organism>
<evidence type="ECO:0000256" key="11">
    <source>
        <dbReference type="PIRSR" id="PIRSR601233-2"/>
    </source>
</evidence>
<dbReference type="GO" id="GO:0042245">
    <property type="term" value="P:RNA repair"/>
    <property type="evidence" value="ECO:0007669"/>
    <property type="project" value="UniProtKB-KW"/>
</dbReference>
<dbReference type="Proteomes" id="UP000070427">
    <property type="component" value="Unassembled WGS sequence"/>
</dbReference>
<evidence type="ECO:0000256" key="13">
    <source>
        <dbReference type="RuleBase" id="RU371113"/>
    </source>
</evidence>
<dbReference type="GO" id="GO:0003972">
    <property type="term" value="F:RNA ligase (ATP) activity"/>
    <property type="evidence" value="ECO:0007669"/>
    <property type="project" value="TreeGrafter"/>
</dbReference>
<comment type="catalytic activity">
    <reaction evidence="8">
        <text>a 3'-end 3'-phospho-ribonucleotide-RNA + a 5'-end dephospho-ribonucleoside-RNA + GTP = a ribonucleotidyl-ribonucleotide-RNA + GMP + diphosphate</text>
        <dbReference type="Rhea" id="RHEA:68076"/>
        <dbReference type="Rhea" id="RHEA-COMP:10463"/>
        <dbReference type="Rhea" id="RHEA-COMP:13936"/>
        <dbReference type="Rhea" id="RHEA-COMP:17355"/>
        <dbReference type="ChEBI" id="CHEBI:33019"/>
        <dbReference type="ChEBI" id="CHEBI:37565"/>
        <dbReference type="ChEBI" id="CHEBI:58115"/>
        <dbReference type="ChEBI" id="CHEBI:83062"/>
        <dbReference type="ChEBI" id="CHEBI:138284"/>
        <dbReference type="ChEBI" id="CHEBI:173118"/>
        <dbReference type="EC" id="6.5.1.8"/>
    </reaction>
</comment>
<dbReference type="GO" id="GO:0170057">
    <property type="term" value="F:RNA ligase (GTP) activity"/>
    <property type="evidence" value="ECO:0007669"/>
    <property type="project" value="UniProtKB-EC"/>
</dbReference>
<keyword evidence="6 11" id="KW-0342">GTP-binding</keyword>
<gene>
    <name evidence="13 14" type="primary">rtcB</name>
    <name evidence="14" type="ORF">AN618_06760</name>
</gene>
<protein>
    <recommendedName>
        <fullName evidence="13">tRNA-splicing ligase RtcB</fullName>
        <ecNumber evidence="13">6.5.1.-</ecNumber>
    </recommendedName>
</protein>
<accession>A0A140LBY2</accession>
<evidence type="ECO:0000256" key="7">
    <source>
        <dbReference type="ARBA" id="ARBA00023211"/>
    </source>
</evidence>
<feature type="binding site" evidence="12">
    <location>
        <position position="202"/>
    </location>
    <ligand>
        <name>Mn(2+)</name>
        <dbReference type="ChEBI" id="CHEBI:29035"/>
        <label>1</label>
    </ligand>
</feature>
<dbReference type="AlphaFoldDB" id="A0A140LBY2"/>
<dbReference type="RefSeq" id="WP_083515024.1">
    <property type="nucleotide sequence ID" value="NZ_LOED01000005.1"/>
</dbReference>
<keyword evidence="2 13" id="KW-0436">Ligase</keyword>
<comment type="catalytic activity">
    <reaction evidence="9">
        <text>a 3'-end 2',3'-cyclophospho-ribonucleotide-RNA + a 5'-end dephospho-ribonucleoside-RNA + GTP + H2O = a ribonucleotidyl-ribonucleotide-RNA + GMP + diphosphate + H(+)</text>
        <dbReference type="Rhea" id="RHEA:68080"/>
        <dbReference type="Rhea" id="RHEA-COMP:10464"/>
        <dbReference type="Rhea" id="RHEA-COMP:13936"/>
        <dbReference type="Rhea" id="RHEA-COMP:17355"/>
        <dbReference type="ChEBI" id="CHEBI:15377"/>
        <dbReference type="ChEBI" id="CHEBI:15378"/>
        <dbReference type="ChEBI" id="CHEBI:33019"/>
        <dbReference type="ChEBI" id="CHEBI:37565"/>
        <dbReference type="ChEBI" id="CHEBI:58115"/>
        <dbReference type="ChEBI" id="CHEBI:83064"/>
        <dbReference type="ChEBI" id="CHEBI:138284"/>
        <dbReference type="ChEBI" id="CHEBI:173118"/>
        <dbReference type="EC" id="6.5.1.8"/>
    </reaction>
</comment>
<feature type="binding site" evidence="11">
    <location>
        <position position="379"/>
    </location>
    <ligand>
        <name>GMP</name>
        <dbReference type="ChEBI" id="CHEBI:58115"/>
    </ligand>
</feature>
<evidence type="ECO:0000256" key="5">
    <source>
        <dbReference type="ARBA" id="ARBA00022800"/>
    </source>
</evidence>
<proteinExistence type="inferred from homology"/>
<evidence type="ECO:0000256" key="8">
    <source>
        <dbReference type="ARBA" id="ARBA00047746"/>
    </source>
</evidence>
<evidence type="ECO:0000256" key="6">
    <source>
        <dbReference type="ARBA" id="ARBA00023134"/>
    </source>
</evidence>
<feature type="binding site" evidence="11">
    <location>
        <begin position="397"/>
        <end position="400"/>
    </location>
    <ligand>
        <name>GMP</name>
        <dbReference type="ChEBI" id="CHEBI:58115"/>
    </ligand>
</feature>